<dbReference type="InterPro" id="IPR043504">
    <property type="entry name" value="Peptidase_S1_PA_chymotrypsin"/>
</dbReference>
<dbReference type="SUPFAM" id="SSF50494">
    <property type="entry name" value="Trypsin-like serine proteases"/>
    <property type="match status" value="1"/>
</dbReference>
<evidence type="ECO:0000313" key="2">
    <source>
        <dbReference type="Proteomes" id="UP000262538"/>
    </source>
</evidence>
<accession>A0ABX9LB94</accession>
<dbReference type="Gene3D" id="2.40.10.10">
    <property type="entry name" value="Trypsin-like serine proteases"/>
    <property type="match status" value="2"/>
</dbReference>
<dbReference type="EMBL" id="QFZU02000178">
    <property type="protein sequence ID" value="RGA01230.1"/>
    <property type="molecule type" value="Genomic_DNA"/>
</dbReference>
<evidence type="ECO:0008006" key="3">
    <source>
        <dbReference type="Google" id="ProtNLM"/>
    </source>
</evidence>
<dbReference type="InterPro" id="IPR009003">
    <property type="entry name" value="Peptidase_S1_PA"/>
</dbReference>
<proteinExistence type="predicted"/>
<reference evidence="1 2" key="1">
    <citation type="submission" date="2018-08" db="EMBL/GenBank/DDBJ databases">
        <title>Microbispora. triticiradicis sp. nov., a novel actinomycete isolated from the root of wheat (Triticum aestivum L.)).</title>
        <authorList>
            <person name="Han C."/>
        </authorList>
    </citation>
    <scope>NUCLEOTIDE SEQUENCE [LARGE SCALE GENOMIC DNA]</scope>
    <source>
        <strain evidence="1 2">NEAU-HRDPA2-9</strain>
    </source>
</reference>
<protein>
    <recommendedName>
        <fullName evidence="3">Serine protease</fullName>
    </recommendedName>
</protein>
<comment type="caution">
    <text evidence="1">The sequence shown here is derived from an EMBL/GenBank/DDBJ whole genome shotgun (WGS) entry which is preliminary data.</text>
</comment>
<organism evidence="1 2">
    <name type="scientific">Microbispora triticiradicis</name>
    <dbReference type="NCBI Taxonomy" id="2200763"/>
    <lineage>
        <taxon>Bacteria</taxon>
        <taxon>Bacillati</taxon>
        <taxon>Actinomycetota</taxon>
        <taxon>Actinomycetes</taxon>
        <taxon>Streptosporangiales</taxon>
        <taxon>Streptosporangiaceae</taxon>
        <taxon>Microbispora</taxon>
    </lineage>
</organism>
<evidence type="ECO:0000313" key="1">
    <source>
        <dbReference type="EMBL" id="RGA01230.1"/>
    </source>
</evidence>
<keyword evidence="2" id="KW-1185">Reference proteome</keyword>
<sequence>MVTNQYKNLVATAGHCIIDPATGEIYKYWAFVPSYNDGSLRWPYGNWIPYVATVYEDWAVFEDPDYDYGFVNVSRPDGETGEPSGVRIGDFVGAQGLAYNQGIDLPGYIFAYPHAPHLDGDKVYSGWTMKWCYGTIGQLAPYQGADYHVGWGPAINNQLCAMTPGADGGPFLWQYSNNDNPLLRVGYLNSVISRVRDTDGNQRYDTWTGPYFDGDTKYLYDLAAARWSP</sequence>
<gene>
    <name evidence="1" type="ORF">DI270_030775</name>
</gene>
<dbReference type="Proteomes" id="UP000262538">
    <property type="component" value="Unassembled WGS sequence"/>
</dbReference>
<name>A0ABX9LB94_9ACTN</name>